<dbReference type="AlphaFoldDB" id="A0A1A0GZ23"/>
<accession>A0A1A0GZ23</accession>
<dbReference type="STRING" id="869754.A0A1A0GZ23"/>
<dbReference type="GO" id="GO:0003713">
    <property type="term" value="F:transcription coactivator activity"/>
    <property type="evidence" value="ECO:0007669"/>
    <property type="project" value="InterPro"/>
</dbReference>
<protein>
    <submittedName>
        <fullName evidence="1">Uncharacterized protein</fullName>
    </submittedName>
</protein>
<sequence length="168" mass="19176">MSINRINVLKPNSYQGLPFDLREGEVLTYSSPTERQSFSVNLQEPKGSVHVNISVMNGRVFVTTQRFVFITEAQGDVESFEFDFSWAAACQLSHTLKSPWFGPNYWLFLFFSPSDSTCDGFPKTEWFKGQISFKDGGLFDFIAAIDRAINDTIHNPHIDEDLPRYSET</sequence>
<dbReference type="PANTHER" id="PTHR31606:SF1">
    <property type="entry name" value="WW DOMAIN BINDING PROTEIN 2, ISOFORM E"/>
    <property type="match status" value="1"/>
</dbReference>
<dbReference type="PANTHER" id="PTHR31606">
    <property type="entry name" value="WW DOMAIN BINDING PROTEIN 2, ISOFORM E"/>
    <property type="match status" value="1"/>
</dbReference>
<dbReference type="GO" id="GO:0005634">
    <property type="term" value="C:nucleus"/>
    <property type="evidence" value="ECO:0007669"/>
    <property type="project" value="TreeGrafter"/>
</dbReference>
<dbReference type="SUPFAM" id="SSF50729">
    <property type="entry name" value="PH domain-like"/>
    <property type="match status" value="1"/>
</dbReference>
<gene>
    <name evidence="1" type="ORF">METBIDRAFT_33851</name>
</gene>
<dbReference type="InterPro" id="IPR044852">
    <property type="entry name" value="WBP2-like"/>
</dbReference>
<dbReference type="RefSeq" id="XP_018709321.1">
    <property type="nucleotide sequence ID" value="XM_018856409.1"/>
</dbReference>
<keyword evidence="2" id="KW-1185">Reference proteome</keyword>
<dbReference type="Proteomes" id="UP000092555">
    <property type="component" value="Unassembled WGS sequence"/>
</dbReference>
<name>A0A1A0GZ23_9ASCO</name>
<evidence type="ECO:0000313" key="2">
    <source>
        <dbReference type="Proteomes" id="UP000092555"/>
    </source>
</evidence>
<dbReference type="GeneID" id="30029385"/>
<evidence type="ECO:0000313" key="1">
    <source>
        <dbReference type="EMBL" id="OBA17024.1"/>
    </source>
</evidence>
<organism evidence="1 2">
    <name type="scientific">Metschnikowia bicuspidata var. bicuspidata NRRL YB-4993</name>
    <dbReference type="NCBI Taxonomy" id="869754"/>
    <lineage>
        <taxon>Eukaryota</taxon>
        <taxon>Fungi</taxon>
        <taxon>Dikarya</taxon>
        <taxon>Ascomycota</taxon>
        <taxon>Saccharomycotina</taxon>
        <taxon>Pichiomycetes</taxon>
        <taxon>Metschnikowiaceae</taxon>
        <taxon>Metschnikowia</taxon>
    </lineage>
</organism>
<reference evidence="1 2" key="1">
    <citation type="submission" date="2016-05" db="EMBL/GenBank/DDBJ databases">
        <title>Comparative genomics of biotechnologically important yeasts.</title>
        <authorList>
            <consortium name="DOE Joint Genome Institute"/>
            <person name="Riley R."/>
            <person name="Haridas S."/>
            <person name="Wolfe K.H."/>
            <person name="Lopes M.R."/>
            <person name="Hittinger C.T."/>
            <person name="Goker M."/>
            <person name="Salamov A."/>
            <person name="Wisecaver J."/>
            <person name="Long T.M."/>
            <person name="Aerts A.L."/>
            <person name="Barry K."/>
            <person name="Choi C."/>
            <person name="Clum A."/>
            <person name="Coughlan A.Y."/>
            <person name="Deshpande S."/>
            <person name="Douglass A.P."/>
            <person name="Hanson S.J."/>
            <person name="Klenk H.-P."/>
            <person name="LaButti K."/>
            <person name="Lapidus A."/>
            <person name="Lindquist E."/>
            <person name="Lipzen A."/>
            <person name="Meier-kolthoff J.P."/>
            <person name="Ohm R.A."/>
            <person name="Otillar R.P."/>
            <person name="Pangilinan J."/>
            <person name="Peng Y."/>
            <person name="Rokas A."/>
            <person name="Rosa C.A."/>
            <person name="Scheuner C."/>
            <person name="Sibirny A.A."/>
            <person name="Slot J.C."/>
            <person name="Stielow J.B."/>
            <person name="Sun H."/>
            <person name="Kurtzman C.P."/>
            <person name="Blackwell M."/>
            <person name="Grigoriev I.V."/>
            <person name="Jeffries T.W."/>
        </authorList>
    </citation>
    <scope>NUCLEOTIDE SEQUENCE [LARGE SCALE GENOMIC DNA]</scope>
    <source>
        <strain evidence="1 2">NRRL YB-4993</strain>
    </source>
</reference>
<comment type="caution">
    <text evidence="1">The sequence shown here is derived from an EMBL/GenBank/DDBJ whole genome shotgun (WGS) entry which is preliminary data.</text>
</comment>
<proteinExistence type="predicted"/>
<dbReference type="GO" id="GO:0031490">
    <property type="term" value="F:chromatin DNA binding"/>
    <property type="evidence" value="ECO:0007669"/>
    <property type="project" value="TreeGrafter"/>
</dbReference>
<dbReference type="OrthoDB" id="1259151at2759"/>
<dbReference type="EMBL" id="LXTC01000010">
    <property type="protein sequence ID" value="OBA17024.1"/>
    <property type="molecule type" value="Genomic_DNA"/>
</dbReference>